<keyword evidence="9" id="KW-1185">Reference proteome</keyword>
<dbReference type="Proteomes" id="UP001204798">
    <property type="component" value="Unassembled WGS sequence"/>
</dbReference>
<name>A0ABT2ERE6_9BACT</name>
<dbReference type="InterPro" id="IPR013655">
    <property type="entry name" value="PAS_fold_3"/>
</dbReference>
<dbReference type="PANTHER" id="PTHR43304:SF1">
    <property type="entry name" value="PAC DOMAIN-CONTAINING PROTEIN"/>
    <property type="match status" value="1"/>
</dbReference>
<evidence type="ECO:0000313" key="9">
    <source>
        <dbReference type="Proteomes" id="UP001204798"/>
    </source>
</evidence>
<keyword evidence="4" id="KW-0808">Transferase</keyword>
<evidence type="ECO:0000256" key="3">
    <source>
        <dbReference type="ARBA" id="ARBA00022553"/>
    </source>
</evidence>
<comment type="caution">
    <text evidence="8">The sequence shown here is derived from an EMBL/GenBank/DDBJ whole genome shotgun (WGS) entry which is preliminary data.</text>
</comment>
<dbReference type="PROSITE" id="PS50113">
    <property type="entry name" value="PAC"/>
    <property type="match status" value="2"/>
</dbReference>
<evidence type="ECO:0000259" key="6">
    <source>
        <dbReference type="PROSITE" id="PS50112"/>
    </source>
</evidence>
<feature type="domain" description="PAC" evidence="7">
    <location>
        <begin position="153"/>
        <end position="204"/>
    </location>
</feature>
<dbReference type="PROSITE" id="PS50112">
    <property type="entry name" value="PAS"/>
    <property type="match status" value="2"/>
</dbReference>
<dbReference type="Gene3D" id="3.30.450.20">
    <property type="entry name" value="PAS domain"/>
    <property type="match status" value="2"/>
</dbReference>
<dbReference type="Pfam" id="PF08447">
    <property type="entry name" value="PAS_3"/>
    <property type="match status" value="1"/>
</dbReference>
<dbReference type="EMBL" id="JANUCP010000005">
    <property type="protein sequence ID" value="MCS3920521.1"/>
    <property type="molecule type" value="Genomic_DNA"/>
</dbReference>
<dbReference type="RefSeq" id="WP_259100054.1">
    <property type="nucleotide sequence ID" value="NZ_CP130454.1"/>
</dbReference>
<reference evidence="8 9" key="1">
    <citation type="submission" date="2022-08" db="EMBL/GenBank/DDBJ databases">
        <title>Bacterial and archaeal communities from various locations to study Microbial Dark Matter (Phase II).</title>
        <authorList>
            <person name="Stepanauskas R."/>
        </authorList>
    </citation>
    <scope>NUCLEOTIDE SEQUENCE [LARGE SCALE GENOMIC DNA]</scope>
    <source>
        <strain evidence="8 9">PD1</strain>
    </source>
</reference>
<feature type="domain" description="PAS" evidence="6">
    <location>
        <begin position="198"/>
        <end position="245"/>
    </location>
</feature>
<dbReference type="SUPFAM" id="SSF55785">
    <property type="entry name" value="PYP-like sensor domain (PAS domain)"/>
    <property type="match status" value="2"/>
</dbReference>
<evidence type="ECO:0000256" key="1">
    <source>
        <dbReference type="ARBA" id="ARBA00000085"/>
    </source>
</evidence>
<dbReference type="PANTHER" id="PTHR43304">
    <property type="entry name" value="PHYTOCHROME-LIKE PROTEIN CPH1"/>
    <property type="match status" value="1"/>
</dbReference>
<dbReference type="InterPro" id="IPR001610">
    <property type="entry name" value="PAC"/>
</dbReference>
<comment type="catalytic activity">
    <reaction evidence="1">
        <text>ATP + protein L-histidine = ADP + protein N-phospho-L-histidine.</text>
        <dbReference type="EC" id="2.7.13.3"/>
    </reaction>
</comment>
<evidence type="ECO:0000256" key="2">
    <source>
        <dbReference type="ARBA" id="ARBA00012438"/>
    </source>
</evidence>
<dbReference type="SMART" id="SM00091">
    <property type="entry name" value="PAS"/>
    <property type="match status" value="2"/>
</dbReference>
<evidence type="ECO:0000259" key="7">
    <source>
        <dbReference type="PROSITE" id="PS50113"/>
    </source>
</evidence>
<evidence type="ECO:0000256" key="5">
    <source>
        <dbReference type="ARBA" id="ARBA00022777"/>
    </source>
</evidence>
<dbReference type="InterPro" id="IPR052162">
    <property type="entry name" value="Sensor_kinase/Photoreceptor"/>
</dbReference>
<dbReference type="EC" id="2.7.13.3" evidence="2"/>
<dbReference type="Pfam" id="PF13426">
    <property type="entry name" value="PAS_9"/>
    <property type="match status" value="1"/>
</dbReference>
<feature type="domain" description="PAS" evidence="6">
    <location>
        <begin position="76"/>
        <end position="149"/>
    </location>
</feature>
<gene>
    <name evidence="8" type="ORF">M2350_002950</name>
</gene>
<proteinExistence type="predicted"/>
<evidence type="ECO:0000313" key="8">
    <source>
        <dbReference type="EMBL" id="MCS3920521.1"/>
    </source>
</evidence>
<evidence type="ECO:0000256" key="4">
    <source>
        <dbReference type="ARBA" id="ARBA00022679"/>
    </source>
</evidence>
<dbReference type="InterPro" id="IPR000014">
    <property type="entry name" value="PAS"/>
</dbReference>
<accession>A0ABT2ERE6</accession>
<sequence length="343" mass="40032">MKRRHITDHLRKVTFKPQSKLVSTSFARFDDAQFLGSCGWRGKLQGSLAWRLSLPFLSVCVIVKPSVSLVKEAAGKMGKVEELLNSVDAIIWEWDVQEKRYTFVSQQAERILGYPLSQWQTESEFWLVHLHPEDRERMVAFRERLLREKPEQASVDYRMVTADGRILWLREKVTVVVENDKVTKLRGVTMDITEAKEAEERFFKAFHSSLTAMAISRQDNRKFIEVNDQFVALTGYSRDELIEQTPEKLQLWLPAPDRAEKEKQLRRQGEIREWEKSLRRKDGSIRDVLTSIVAIEIGGQPCLLFNLLDITERKQAEAILRDARDALEFQVRQRTADMETFVY</sequence>
<dbReference type="SMART" id="SM00086">
    <property type="entry name" value="PAC"/>
    <property type="match status" value="2"/>
</dbReference>
<dbReference type="InterPro" id="IPR000700">
    <property type="entry name" value="PAS-assoc_C"/>
</dbReference>
<dbReference type="InterPro" id="IPR035965">
    <property type="entry name" value="PAS-like_dom_sf"/>
</dbReference>
<protein>
    <recommendedName>
        <fullName evidence="2">histidine kinase</fullName>
        <ecNumber evidence="2">2.7.13.3</ecNumber>
    </recommendedName>
</protein>
<keyword evidence="3" id="KW-0597">Phosphoprotein</keyword>
<keyword evidence="5" id="KW-0418">Kinase</keyword>
<feature type="domain" description="PAC" evidence="7">
    <location>
        <begin position="272"/>
        <end position="322"/>
    </location>
</feature>
<dbReference type="CDD" id="cd00130">
    <property type="entry name" value="PAS"/>
    <property type="match status" value="2"/>
</dbReference>
<organism evidence="8 9">
    <name type="scientific">Candidatus Fervidibacter sacchari</name>
    <dbReference type="NCBI Taxonomy" id="1448929"/>
    <lineage>
        <taxon>Bacteria</taxon>
        <taxon>Candidatus Fervidibacterota</taxon>
        <taxon>Candidatus Fervidibacter</taxon>
    </lineage>
</organism>
<dbReference type="NCBIfam" id="TIGR00229">
    <property type="entry name" value="sensory_box"/>
    <property type="match status" value="2"/>
</dbReference>